<evidence type="ECO:0000256" key="1">
    <source>
        <dbReference type="SAM" id="SignalP"/>
    </source>
</evidence>
<organism evidence="2 3">
    <name type="scientific">Dichotomopilus funicola</name>
    <dbReference type="NCBI Taxonomy" id="1934379"/>
    <lineage>
        <taxon>Eukaryota</taxon>
        <taxon>Fungi</taxon>
        <taxon>Dikarya</taxon>
        <taxon>Ascomycota</taxon>
        <taxon>Pezizomycotina</taxon>
        <taxon>Sordariomycetes</taxon>
        <taxon>Sordariomycetidae</taxon>
        <taxon>Sordariales</taxon>
        <taxon>Chaetomiaceae</taxon>
        <taxon>Dichotomopilus</taxon>
    </lineage>
</organism>
<proteinExistence type="predicted"/>
<evidence type="ECO:0000313" key="2">
    <source>
        <dbReference type="EMBL" id="KAK4139080.1"/>
    </source>
</evidence>
<dbReference type="RefSeq" id="XP_062632451.1">
    <property type="nucleotide sequence ID" value="XM_062785141.1"/>
</dbReference>
<gene>
    <name evidence="2" type="ORF">C8A04DRAFT_41000</name>
</gene>
<dbReference type="AlphaFoldDB" id="A0AAN6UUZ0"/>
<feature type="signal peptide" evidence="1">
    <location>
        <begin position="1"/>
        <end position="17"/>
    </location>
</feature>
<protein>
    <submittedName>
        <fullName evidence="2">Uncharacterized protein</fullName>
    </submittedName>
</protein>
<sequence>MQFTLLALLGLASLATATAPLQPWQVSRLGTFSPSGRPNSTTTSVLNTTISDPNDAVVPAAICVATFEAFEPYPYGDVVYKCSEVPGQLWSLRILEANNGNPSSPTTNFRLEFTQNKGAEGGVFVGTESFHVGDNMSGVCGGSGVCSWGLKAERVPVLVKQELVTMGV</sequence>
<reference evidence="2" key="2">
    <citation type="submission" date="2023-05" db="EMBL/GenBank/DDBJ databases">
        <authorList>
            <consortium name="Lawrence Berkeley National Laboratory"/>
            <person name="Steindorff A."/>
            <person name="Hensen N."/>
            <person name="Bonometti L."/>
            <person name="Westerberg I."/>
            <person name="Brannstrom I.O."/>
            <person name="Guillou S."/>
            <person name="Cros-Aarteil S."/>
            <person name="Calhoun S."/>
            <person name="Haridas S."/>
            <person name="Kuo A."/>
            <person name="Mondo S."/>
            <person name="Pangilinan J."/>
            <person name="Riley R."/>
            <person name="Labutti K."/>
            <person name="Andreopoulos B."/>
            <person name="Lipzen A."/>
            <person name="Chen C."/>
            <person name="Yanf M."/>
            <person name="Daum C."/>
            <person name="Ng V."/>
            <person name="Clum A."/>
            <person name="Ohm R."/>
            <person name="Martin F."/>
            <person name="Silar P."/>
            <person name="Natvig D."/>
            <person name="Lalanne C."/>
            <person name="Gautier V."/>
            <person name="Ament-Velasquez S.L."/>
            <person name="Kruys A."/>
            <person name="Hutchinson M.I."/>
            <person name="Powell A.J."/>
            <person name="Barry K."/>
            <person name="Miller A.N."/>
            <person name="Grigoriev I.V."/>
            <person name="Debuchy R."/>
            <person name="Gladieux P."/>
            <person name="Thoren M.H."/>
            <person name="Johannesson H."/>
        </authorList>
    </citation>
    <scope>NUCLEOTIDE SEQUENCE</scope>
    <source>
        <strain evidence="2">CBS 141.50</strain>
    </source>
</reference>
<name>A0AAN6UUZ0_9PEZI</name>
<feature type="chain" id="PRO_5042942915" evidence="1">
    <location>
        <begin position="18"/>
        <end position="168"/>
    </location>
</feature>
<keyword evidence="3" id="KW-1185">Reference proteome</keyword>
<reference evidence="2" key="1">
    <citation type="journal article" date="2023" name="Mol. Phylogenet. Evol.">
        <title>Genome-scale phylogeny and comparative genomics of the fungal order Sordariales.</title>
        <authorList>
            <person name="Hensen N."/>
            <person name="Bonometti L."/>
            <person name="Westerberg I."/>
            <person name="Brannstrom I.O."/>
            <person name="Guillou S."/>
            <person name="Cros-Aarteil S."/>
            <person name="Calhoun S."/>
            <person name="Haridas S."/>
            <person name="Kuo A."/>
            <person name="Mondo S."/>
            <person name="Pangilinan J."/>
            <person name="Riley R."/>
            <person name="LaButti K."/>
            <person name="Andreopoulos B."/>
            <person name="Lipzen A."/>
            <person name="Chen C."/>
            <person name="Yan M."/>
            <person name="Daum C."/>
            <person name="Ng V."/>
            <person name="Clum A."/>
            <person name="Steindorff A."/>
            <person name="Ohm R.A."/>
            <person name="Martin F."/>
            <person name="Silar P."/>
            <person name="Natvig D.O."/>
            <person name="Lalanne C."/>
            <person name="Gautier V."/>
            <person name="Ament-Velasquez S.L."/>
            <person name="Kruys A."/>
            <person name="Hutchinson M.I."/>
            <person name="Powell A.J."/>
            <person name="Barry K."/>
            <person name="Miller A.N."/>
            <person name="Grigoriev I.V."/>
            <person name="Debuchy R."/>
            <person name="Gladieux P."/>
            <person name="Hiltunen Thoren M."/>
            <person name="Johannesson H."/>
        </authorList>
    </citation>
    <scope>NUCLEOTIDE SEQUENCE</scope>
    <source>
        <strain evidence="2">CBS 141.50</strain>
    </source>
</reference>
<dbReference type="EMBL" id="MU853705">
    <property type="protein sequence ID" value="KAK4139080.1"/>
    <property type="molecule type" value="Genomic_DNA"/>
</dbReference>
<accession>A0AAN6UUZ0</accession>
<dbReference type="GeneID" id="87821754"/>
<dbReference type="Proteomes" id="UP001302676">
    <property type="component" value="Unassembled WGS sequence"/>
</dbReference>
<keyword evidence="1" id="KW-0732">Signal</keyword>
<evidence type="ECO:0000313" key="3">
    <source>
        <dbReference type="Proteomes" id="UP001302676"/>
    </source>
</evidence>
<comment type="caution">
    <text evidence="2">The sequence shown here is derived from an EMBL/GenBank/DDBJ whole genome shotgun (WGS) entry which is preliminary data.</text>
</comment>